<protein>
    <recommendedName>
        <fullName evidence="3">Cytochrome c domain-containing protein</fullName>
    </recommendedName>
</protein>
<name>A0ABT5DGP4_9BACT</name>
<comment type="caution">
    <text evidence="1">The sequence shown here is derived from an EMBL/GenBank/DDBJ whole genome shotgun (WGS) entry which is preliminary data.</text>
</comment>
<proteinExistence type="predicted"/>
<organism evidence="1 2">
    <name type="scientific">Stigmatella ashevillensis</name>
    <dbReference type="NCBI Taxonomy" id="2995309"/>
    <lineage>
        <taxon>Bacteria</taxon>
        <taxon>Pseudomonadati</taxon>
        <taxon>Myxococcota</taxon>
        <taxon>Myxococcia</taxon>
        <taxon>Myxococcales</taxon>
        <taxon>Cystobacterineae</taxon>
        <taxon>Archangiaceae</taxon>
        <taxon>Stigmatella</taxon>
    </lineage>
</organism>
<evidence type="ECO:0000313" key="2">
    <source>
        <dbReference type="Proteomes" id="UP001221838"/>
    </source>
</evidence>
<evidence type="ECO:0008006" key="3">
    <source>
        <dbReference type="Google" id="ProtNLM"/>
    </source>
</evidence>
<dbReference type="EMBL" id="JAQNDM010000002">
    <property type="protein sequence ID" value="MDC0712239.1"/>
    <property type="molecule type" value="Genomic_DNA"/>
</dbReference>
<reference evidence="1 2" key="1">
    <citation type="submission" date="2022-11" db="EMBL/GenBank/DDBJ databases">
        <title>Minimal conservation of predation-associated metabolite biosynthetic gene clusters underscores biosynthetic potential of Myxococcota including descriptions for ten novel species: Archangium lansinium sp. nov., Myxococcus landrumus sp. nov., Nannocystis bai.</title>
        <authorList>
            <person name="Ahearne A."/>
            <person name="Stevens C."/>
            <person name="Dowd S."/>
        </authorList>
    </citation>
    <scope>NUCLEOTIDE SEQUENCE [LARGE SCALE GENOMIC DNA]</scope>
    <source>
        <strain evidence="1 2">NCWAL01</strain>
    </source>
</reference>
<evidence type="ECO:0000313" key="1">
    <source>
        <dbReference type="EMBL" id="MDC0712239.1"/>
    </source>
</evidence>
<dbReference type="RefSeq" id="WP_272142314.1">
    <property type="nucleotide sequence ID" value="NZ_JAQNDM010000002.1"/>
</dbReference>
<sequence length="342" mass="37535">MRRLDSKVLIVCGFAALFGGCTEREPREAPAAAAVDAAPACDPRQLACTGLYAPGTEGWASKTLAPGVRSFTPSFRLWTDGLDKSRFIYLPPGTKVNTVNMDDWVFPVGTKLWKEFRWKGRRIETRLLWKQAEKRWLRTTYRWSEDESEAMELKDGENNVPGTDHHDIPSQAQCGMCHNGKRDVVLGFEAVALSGELAEGLTMRQLIQEGLLTDPPTAELRIPGNPQEQAALGYLHMNCGVSCHSSSALAMGRTSGLRLRLETGKLDSVAKTEAFLTSVNARSVSVLPGVSSHRVIPGKSQDSALLNRMTTRSGLLQMPPLGTHHVDPAGVEVVRAWIDQMK</sequence>
<keyword evidence="2" id="KW-1185">Reference proteome</keyword>
<dbReference type="PROSITE" id="PS51257">
    <property type="entry name" value="PROKAR_LIPOPROTEIN"/>
    <property type="match status" value="1"/>
</dbReference>
<accession>A0ABT5DGP4</accession>
<gene>
    <name evidence="1" type="ORF">POL68_27475</name>
</gene>
<dbReference type="Proteomes" id="UP001221838">
    <property type="component" value="Unassembled WGS sequence"/>
</dbReference>